<dbReference type="PROSITE" id="PS00217">
    <property type="entry name" value="SUGAR_TRANSPORT_2"/>
    <property type="match status" value="1"/>
</dbReference>
<evidence type="ECO:0000259" key="6">
    <source>
        <dbReference type="PROSITE" id="PS50850"/>
    </source>
</evidence>
<evidence type="ECO:0000313" key="7">
    <source>
        <dbReference type="EMBL" id="QVL33337.1"/>
    </source>
</evidence>
<dbReference type="KEGG" id="tsph:KIH39_05330"/>
<dbReference type="Gene3D" id="1.20.1250.20">
    <property type="entry name" value="MFS general substrate transporter like domains"/>
    <property type="match status" value="1"/>
</dbReference>
<feature type="transmembrane region" description="Helical" evidence="5">
    <location>
        <begin position="113"/>
        <end position="131"/>
    </location>
</feature>
<dbReference type="InterPro" id="IPR020846">
    <property type="entry name" value="MFS_dom"/>
</dbReference>
<name>A0A8E6EW17_9BACT</name>
<gene>
    <name evidence="7" type="ORF">KIH39_05330</name>
</gene>
<evidence type="ECO:0000256" key="4">
    <source>
        <dbReference type="ARBA" id="ARBA00023136"/>
    </source>
</evidence>
<feature type="transmembrane region" description="Helical" evidence="5">
    <location>
        <begin position="312"/>
        <end position="333"/>
    </location>
</feature>
<dbReference type="PANTHER" id="PTHR23508">
    <property type="entry name" value="CARBOXYLIC ACID TRANSPORTER PROTEIN HOMOLOG"/>
    <property type="match status" value="1"/>
</dbReference>
<reference evidence="7" key="1">
    <citation type="submission" date="2021-05" db="EMBL/GenBank/DDBJ databases">
        <title>Complete genome sequence of the cellulolytic planctomycete Telmatocola sphagniphila SP2T and characterization of the first cellulase from planctomycetes.</title>
        <authorList>
            <person name="Rakitin A.L."/>
            <person name="Beletsky A.V."/>
            <person name="Naumoff D.G."/>
            <person name="Kulichevskaya I.S."/>
            <person name="Mardanov A.V."/>
            <person name="Ravin N.V."/>
            <person name="Dedysh S.N."/>
        </authorList>
    </citation>
    <scope>NUCLEOTIDE SEQUENCE</scope>
    <source>
        <strain evidence="7">SP2T</strain>
    </source>
</reference>
<comment type="subcellular location">
    <subcellularLocation>
        <location evidence="1">Membrane</location>
        <topology evidence="1">Multi-pass membrane protein</topology>
    </subcellularLocation>
</comment>
<feature type="transmembrane region" description="Helical" evidence="5">
    <location>
        <begin position="412"/>
        <end position="431"/>
    </location>
</feature>
<evidence type="ECO:0000313" key="8">
    <source>
        <dbReference type="Proteomes" id="UP000676194"/>
    </source>
</evidence>
<dbReference type="AlphaFoldDB" id="A0A8E6EW17"/>
<feature type="transmembrane region" description="Helical" evidence="5">
    <location>
        <begin position="26"/>
        <end position="43"/>
    </location>
</feature>
<dbReference type="PROSITE" id="PS50850">
    <property type="entry name" value="MFS"/>
    <property type="match status" value="1"/>
</dbReference>
<feature type="transmembrane region" description="Helical" evidence="5">
    <location>
        <begin position="204"/>
        <end position="223"/>
    </location>
</feature>
<dbReference type="Proteomes" id="UP000676194">
    <property type="component" value="Chromosome"/>
</dbReference>
<dbReference type="InterPro" id="IPR005829">
    <property type="entry name" value="Sugar_transporter_CS"/>
</dbReference>
<dbReference type="PANTHER" id="PTHR23508:SF10">
    <property type="entry name" value="CARBOXYLIC ACID TRANSPORTER PROTEIN HOMOLOG"/>
    <property type="match status" value="1"/>
</dbReference>
<evidence type="ECO:0000256" key="3">
    <source>
        <dbReference type="ARBA" id="ARBA00022989"/>
    </source>
</evidence>
<evidence type="ECO:0000256" key="5">
    <source>
        <dbReference type="SAM" id="Phobius"/>
    </source>
</evidence>
<keyword evidence="8" id="KW-1185">Reference proteome</keyword>
<feature type="domain" description="Major facilitator superfamily (MFS) profile" evidence="6">
    <location>
        <begin position="30"/>
        <end position="466"/>
    </location>
</feature>
<evidence type="ECO:0000256" key="1">
    <source>
        <dbReference type="ARBA" id="ARBA00004141"/>
    </source>
</evidence>
<dbReference type="InterPro" id="IPR036259">
    <property type="entry name" value="MFS_trans_sf"/>
</dbReference>
<feature type="transmembrane region" description="Helical" evidence="5">
    <location>
        <begin position="137"/>
        <end position="159"/>
    </location>
</feature>
<dbReference type="SUPFAM" id="SSF103473">
    <property type="entry name" value="MFS general substrate transporter"/>
    <property type="match status" value="1"/>
</dbReference>
<dbReference type="Pfam" id="PF07690">
    <property type="entry name" value="MFS_1"/>
    <property type="match status" value="1"/>
</dbReference>
<protein>
    <submittedName>
        <fullName evidence="7">MFS transporter</fullName>
    </submittedName>
</protein>
<dbReference type="GO" id="GO:0005886">
    <property type="term" value="C:plasma membrane"/>
    <property type="evidence" value="ECO:0007669"/>
    <property type="project" value="TreeGrafter"/>
</dbReference>
<keyword evidence="2 5" id="KW-0812">Transmembrane</keyword>
<dbReference type="EMBL" id="CP074694">
    <property type="protein sequence ID" value="QVL33337.1"/>
    <property type="molecule type" value="Genomic_DNA"/>
</dbReference>
<proteinExistence type="predicted"/>
<dbReference type="RefSeq" id="WP_213498227.1">
    <property type="nucleotide sequence ID" value="NZ_CP074694.1"/>
</dbReference>
<feature type="transmembrane region" description="Helical" evidence="5">
    <location>
        <begin position="265"/>
        <end position="285"/>
    </location>
</feature>
<dbReference type="InterPro" id="IPR011701">
    <property type="entry name" value="MFS"/>
</dbReference>
<sequence length="471" mass="52292">MALVDGSSMPQASNAGWGSLRQLNRYHWFVFFVVATAWMADCMDQQLFVMARQKAIRSLLPSELREDESKKEAFDKAVKDFSDITTSIFLIGWATGGLTFGVMGDRIGRVKTLKWTIILYSIFTGLSAFSTSVWDFALYRFLTGLGVGGVFAVAVALLAETIPAQARPYTLGMLQSFSTVGNCSAGLLFIGLGNVDQESLKPLSAWQIMFLVGIVPAILVIFIQTRLKEPESWLEAKRLQREGKDHPRVGSYRDLFEDPRWRRHALLGALLAFSGVVGLWGIGFFSTDLTQTVIRKSFTEQGMSPAEVDRQVMTWGGITGIVMNIGALFGMLSFSWLTNYTGRRIAFAIAFVAAAMSTILVFWKLETKSDIFWMVPLMGFCQLALFGGYAIYLPELFPTRLRSTGTSFCYNVGRFVAAAGPLLLIPIRTYYKNEGFAEPQRQAAMTMCSVFALGFVAIFFLPETKGKPLPE</sequence>
<feature type="transmembrane region" description="Helical" evidence="5">
    <location>
        <begin position="171"/>
        <end position="192"/>
    </location>
</feature>
<feature type="transmembrane region" description="Helical" evidence="5">
    <location>
        <begin position="443"/>
        <end position="461"/>
    </location>
</feature>
<feature type="transmembrane region" description="Helical" evidence="5">
    <location>
        <begin position="371"/>
        <end position="392"/>
    </location>
</feature>
<accession>A0A8E6EW17</accession>
<evidence type="ECO:0000256" key="2">
    <source>
        <dbReference type="ARBA" id="ARBA00022692"/>
    </source>
</evidence>
<feature type="transmembrane region" description="Helical" evidence="5">
    <location>
        <begin position="345"/>
        <end position="365"/>
    </location>
</feature>
<dbReference type="GO" id="GO:0046943">
    <property type="term" value="F:carboxylic acid transmembrane transporter activity"/>
    <property type="evidence" value="ECO:0007669"/>
    <property type="project" value="TreeGrafter"/>
</dbReference>
<organism evidence="7 8">
    <name type="scientific">Telmatocola sphagniphila</name>
    <dbReference type="NCBI Taxonomy" id="1123043"/>
    <lineage>
        <taxon>Bacteria</taxon>
        <taxon>Pseudomonadati</taxon>
        <taxon>Planctomycetota</taxon>
        <taxon>Planctomycetia</taxon>
        <taxon>Gemmatales</taxon>
        <taxon>Gemmataceae</taxon>
    </lineage>
</organism>
<keyword evidence="3 5" id="KW-1133">Transmembrane helix</keyword>
<keyword evidence="4 5" id="KW-0472">Membrane</keyword>